<evidence type="ECO:0000256" key="5">
    <source>
        <dbReference type="ARBA" id="ARBA00022840"/>
    </source>
</evidence>
<protein>
    <submittedName>
        <fullName evidence="7">Branched-chain amino acid transport ATP-binding protein LivG</fullName>
    </submittedName>
</protein>
<dbReference type="GO" id="GO:0016887">
    <property type="term" value="F:ATP hydrolysis activity"/>
    <property type="evidence" value="ECO:0007669"/>
    <property type="project" value="InterPro"/>
</dbReference>
<evidence type="ECO:0000313" key="8">
    <source>
        <dbReference type="Proteomes" id="UP000214720"/>
    </source>
</evidence>
<keyword evidence="4" id="KW-0547">Nucleotide-binding</keyword>
<dbReference type="PANTHER" id="PTHR45772:SF1">
    <property type="entry name" value="ABC TRANSPORTER ATP-BINDING PROTEIN"/>
    <property type="match status" value="1"/>
</dbReference>
<keyword evidence="2" id="KW-1003">Cell membrane</keyword>
<dbReference type="Pfam" id="PF00005">
    <property type="entry name" value="ABC_tran"/>
    <property type="match status" value="1"/>
</dbReference>
<dbReference type="InterPro" id="IPR003593">
    <property type="entry name" value="AAA+_ATPase"/>
</dbReference>
<evidence type="ECO:0000256" key="1">
    <source>
        <dbReference type="ARBA" id="ARBA00022448"/>
    </source>
</evidence>
<dbReference type="InterPro" id="IPR027417">
    <property type="entry name" value="P-loop_NTPase"/>
</dbReference>
<keyword evidence="1" id="KW-0813">Transport</keyword>
<organism evidence="7 8">
    <name type="scientific">Caballeronia sordidicola</name>
    <name type="common">Burkholderia sordidicola</name>
    <dbReference type="NCBI Taxonomy" id="196367"/>
    <lineage>
        <taxon>Bacteria</taxon>
        <taxon>Pseudomonadati</taxon>
        <taxon>Pseudomonadota</taxon>
        <taxon>Betaproteobacteria</taxon>
        <taxon>Burkholderiales</taxon>
        <taxon>Burkholderiaceae</taxon>
        <taxon>Caballeronia</taxon>
    </lineage>
</organism>
<evidence type="ECO:0000256" key="2">
    <source>
        <dbReference type="ARBA" id="ARBA00022475"/>
    </source>
</evidence>
<dbReference type="Gene3D" id="3.40.50.300">
    <property type="entry name" value="P-loop containing nucleotide triphosphate hydrolases"/>
    <property type="match status" value="1"/>
</dbReference>
<evidence type="ECO:0000256" key="4">
    <source>
        <dbReference type="ARBA" id="ARBA00022741"/>
    </source>
</evidence>
<evidence type="ECO:0000256" key="3">
    <source>
        <dbReference type="ARBA" id="ARBA00022519"/>
    </source>
</evidence>
<dbReference type="InterPro" id="IPR003439">
    <property type="entry name" value="ABC_transporter-like_ATP-bd"/>
</dbReference>
<dbReference type="SMART" id="SM00382">
    <property type="entry name" value="AAA"/>
    <property type="match status" value="1"/>
</dbReference>
<evidence type="ECO:0000259" key="6">
    <source>
        <dbReference type="PROSITE" id="PS50893"/>
    </source>
</evidence>
<dbReference type="eggNOG" id="COG0411">
    <property type="taxonomic scope" value="Bacteria"/>
</dbReference>
<dbReference type="CDD" id="cd03219">
    <property type="entry name" value="ABC_Mj1267_LivG_branched"/>
    <property type="match status" value="1"/>
</dbReference>
<feature type="domain" description="ABC transporter" evidence="6">
    <location>
        <begin position="16"/>
        <end position="264"/>
    </location>
</feature>
<keyword evidence="5 7" id="KW-0067">ATP-binding</keyword>
<comment type="caution">
    <text evidence="7">The sequence shown here is derived from an EMBL/GenBank/DDBJ whole genome shotgun (WGS) entry which is preliminary data.</text>
</comment>
<keyword evidence="3" id="KW-0997">Cell inner membrane</keyword>
<dbReference type="FunFam" id="3.40.50.300:FF:000421">
    <property type="entry name" value="Branched-chain amino acid ABC transporter ATP-binding protein"/>
    <property type="match status" value="1"/>
</dbReference>
<dbReference type="Proteomes" id="UP000214720">
    <property type="component" value="Unassembled WGS sequence"/>
</dbReference>
<proteinExistence type="predicted"/>
<dbReference type="PROSITE" id="PS50893">
    <property type="entry name" value="ABC_TRANSPORTER_2"/>
    <property type="match status" value="1"/>
</dbReference>
<dbReference type="InterPro" id="IPR032823">
    <property type="entry name" value="BCA_ABC_TP_C"/>
</dbReference>
<dbReference type="GO" id="GO:0005524">
    <property type="term" value="F:ATP binding"/>
    <property type="evidence" value="ECO:0007669"/>
    <property type="project" value="UniProtKB-KW"/>
</dbReference>
<sequence length="313" mass="34995">MTSQEQTAPFARQALLSLDRISLSFGGVQAISDISFDVHRGEICALIGPNGAGKSSLLNVINGVYRPQQGTVRFDGTQSHRMRPHDAAHRGIARTFQNIALFRRMSVLDNVLTGRNLHRGSTWVEQTFRVGRAQRDEARQRRYAEVVIEALDLQRVRHSVVGTLSYGVQKRVELARALAAEPRLLLLDEPMAGMNADEKRAMAGFIVDANEQFGVTVVLIEHDIGVVMDLSDHIVVLDYGKKIADGIPAEVRVDPAVLAAYLISLYTTRRLRKRWWSSKAATRGLLTMRISRLLSDFRHEYPRRRGSMGGRGI</sequence>
<dbReference type="EMBL" id="MTHB01000235">
    <property type="protein sequence ID" value="OXC73838.1"/>
    <property type="molecule type" value="Genomic_DNA"/>
</dbReference>
<dbReference type="PANTHER" id="PTHR45772">
    <property type="entry name" value="CONSERVED COMPONENT OF ABC TRANSPORTER FOR NATURAL AMINO ACIDS-RELATED"/>
    <property type="match status" value="1"/>
</dbReference>
<dbReference type="AlphaFoldDB" id="A0A226WTB3"/>
<dbReference type="InterPro" id="IPR051120">
    <property type="entry name" value="ABC_AA/LPS_Transport"/>
</dbReference>
<dbReference type="SUPFAM" id="SSF52540">
    <property type="entry name" value="P-loop containing nucleoside triphosphate hydrolases"/>
    <property type="match status" value="1"/>
</dbReference>
<keyword evidence="3" id="KW-0472">Membrane</keyword>
<accession>A0A226WTB3</accession>
<gene>
    <name evidence="7" type="ORF">BSU04_34765</name>
</gene>
<evidence type="ECO:0000313" key="7">
    <source>
        <dbReference type="EMBL" id="OXC73838.1"/>
    </source>
</evidence>
<name>A0A226WTB3_CABSO</name>
<dbReference type="Pfam" id="PF12399">
    <property type="entry name" value="BCA_ABC_TP_C"/>
    <property type="match status" value="1"/>
</dbReference>
<dbReference type="RefSeq" id="WP_256983629.1">
    <property type="nucleotide sequence ID" value="NZ_MTHB01000235.1"/>
</dbReference>
<dbReference type="GO" id="GO:0005886">
    <property type="term" value="C:plasma membrane"/>
    <property type="evidence" value="ECO:0007669"/>
    <property type="project" value="TreeGrafter"/>
</dbReference>
<reference evidence="8" key="1">
    <citation type="submission" date="2017-01" db="EMBL/GenBank/DDBJ databases">
        <title>Genome Analysis of Deinococcus marmoris KOPRI26562.</title>
        <authorList>
            <person name="Kim J.H."/>
            <person name="Oh H.-M."/>
        </authorList>
    </citation>
    <scope>NUCLEOTIDE SEQUENCE [LARGE SCALE GENOMIC DNA]</scope>
    <source>
        <strain evidence="8">PAMC 26633</strain>
    </source>
</reference>